<organism evidence="2">
    <name type="scientific">Micromonas pusilla</name>
    <name type="common">Picoplanktonic green alga</name>
    <name type="synonym">Chromulina pusilla</name>
    <dbReference type="NCBI Taxonomy" id="38833"/>
    <lineage>
        <taxon>Eukaryota</taxon>
        <taxon>Viridiplantae</taxon>
        <taxon>Chlorophyta</taxon>
        <taxon>Mamiellophyceae</taxon>
        <taxon>Mamiellales</taxon>
        <taxon>Mamiellaceae</taxon>
        <taxon>Micromonas</taxon>
    </lineage>
</organism>
<dbReference type="AlphaFoldDB" id="A0A7S0D6P6"/>
<accession>A0A7S0D6P6</accession>
<proteinExistence type="predicted"/>
<feature type="region of interest" description="Disordered" evidence="1">
    <location>
        <begin position="50"/>
        <end position="78"/>
    </location>
</feature>
<evidence type="ECO:0000313" key="2">
    <source>
        <dbReference type="EMBL" id="CAD8444795.1"/>
    </source>
</evidence>
<protein>
    <submittedName>
        <fullName evidence="2">Uncharacterized protein</fullName>
    </submittedName>
</protein>
<dbReference type="EMBL" id="HBEN01010459">
    <property type="protein sequence ID" value="CAD8444795.1"/>
    <property type="molecule type" value="Transcribed_RNA"/>
</dbReference>
<evidence type="ECO:0000256" key="1">
    <source>
        <dbReference type="SAM" id="MobiDB-lite"/>
    </source>
</evidence>
<feature type="compositionally biased region" description="Polar residues" evidence="1">
    <location>
        <begin position="93"/>
        <end position="107"/>
    </location>
</feature>
<feature type="region of interest" description="Disordered" evidence="1">
    <location>
        <begin position="93"/>
        <end position="120"/>
    </location>
</feature>
<name>A0A7S0D6P6_MICPS</name>
<gene>
    <name evidence="2" type="ORF">MSP1401_LOCUS8643</name>
</gene>
<sequence>MFAGDDETDGHHGLTDYELERVAHIRRNREIMRQLGLGDHDIVTAARARCGEKDVKSEPSGKRRRMENRNAKRESETVEAGIERVLRRSRRLLNTPTVNAEGDQTTEGLPDEDDDEQYSSVDGYKKKHLSKYLSEYEVDERHEKDARAYALRNAGNQARVSVVGTASYQHTLMRVRTMSDSGLANRIKAIERAKGKHAVVKMRLFARVLFLEGNESLADDATAALRRLIEELGDPDEDDNENENAEE</sequence>
<reference evidence="2" key="1">
    <citation type="submission" date="2021-01" db="EMBL/GenBank/DDBJ databases">
        <authorList>
            <person name="Corre E."/>
            <person name="Pelletier E."/>
            <person name="Niang G."/>
            <person name="Scheremetjew M."/>
            <person name="Finn R."/>
            <person name="Kale V."/>
            <person name="Holt S."/>
            <person name="Cochrane G."/>
            <person name="Meng A."/>
            <person name="Brown T."/>
            <person name="Cohen L."/>
        </authorList>
    </citation>
    <scope>NUCLEOTIDE SEQUENCE</scope>
    <source>
        <strain evidence="2">CCAC1681</strain>
    </source>
</reference>